<comment type="catalytic activity">
    <reaction evidence="1">
        <text>S-ubiquitinyl-[E2 ubiquitin-conjugating enzyme]-L-cysteine + [acceptor protein]-L-lysine = [E2 ubiquitin-conjugating enzyme]-L-cysteine + N(6)-ubiquitinyl-[acceptor protein]-L-lysine.</text>
        <dbReference type="EC" id="2.3.2.27"/>
    </reaction>
</comment>
<keyword evidence="4 6" id="KW-0863">Zinc-finger</keyword>
<feature type="compositionally biased region" description="Polar residues" evidence="7">
    <location>
        <begin position="11"/>
        <end position="23"/>
    </location>
</feature>
<evidence type="ECO:0000256" key="3">
    <source>
        <dbReference type="ARBA" id="ARBA00022723"/>
    </source>
</evidence>
<organism evidence="9">
    <name type="scientific">Tanacetum cinerariifolium</name>
    <name type="common">Dalmatian daisy</name>
    <name type="synonym">Chrysanthemum cinerariifolium</name>
    <dbReference type="NCBI Taxonomy" id="118510"/>
    <lineage>
        <taxon>Eukaryota</taxon>
        <taxon>Viridiplantae</taxon>
        <taxon>Streptophyta</taxon>
        <taxon>Embryophyta</taxon>
        <taxon>Tracheophyta</taxon>
        <taxon>Spermatophyta</taxon>
        <taxon>Magnoliopsida</taxon>
        <taxon>eudicotyledons</taxon>
        <taxon>Gunneridae</taxon>
        <taxon>Pentapetalae</taxon>
        <taxon>asterids</taxon>
        <taxon>campanulids</taxon>
        <taxon>Asterales</taxon>
        <taxon>Asteraceae</taxon>
        <taxon>Asteroideae</taxon>
        <taxon>Anthemideae</taxon>
        <taxon>Anthemidinae</taxon>
        <taxon>Tanacetum</taxon>
    </lineage>
</organism>
<feature type="compositionally biased region" description="Low complexity" evidence="7">
    <location>
        <begin position="368"/>
        <end position="382"/>
    </location>
</feature>
<evidence type="ECO:0000256" key="6">
    <source>
        <dbReference type="PROSITE-ProRule" id="PRU00175"/>
    </source>
</evidence>
<evidence type="ECO:0000259" key="8">
    <source>
        <dbReference type="PROSITE" id="PS50089"/>
    </source>
</evidence>
<feature type="region of interest" description="Disordered" evidence="7">
    <location>
        <begin position="367"/>
        <end position="386"/>
    </location>
</feature>
<reference evidence="9" key="1">
    <citation type="journal article" date="2019" name="Sci. Rep.">
        <title>Draft genome of Tanacetum cinerariifolium, the natural source of mosquito coil.</title>
        <authorList>
            <person name="Yamashiro T."/>
            <person name="Shiraishi A."/>
            <person name="Satake H."/>
            <person name="Nakayama K."/>
        </authorList>
    </citation>
    <scope>NUCLEOTIDE SEQUENCE</scope>
</reference>
<dbReference type="PROSITE" id="PS50089">
    <property type="entry name" value="ZF_RING_2"/>
    <property type="match status" value="1"/>
</dbReference>
<evidence type="ECO:0000256" key="2">
    <source>
        <dbReference type="ARBA" id="ARBA00012483"/>
    </source>
</evidence>
<dbReference type="PANTHER" id="PTHR15710">
    <property type="entry name" value="E3 UBIQUITIN-PROTEIN LIGASE PRAJA"/>
    <property type="match status" value="1"/>
</dbReference>
<evidence type="ECO:0000256" key="4">
    <source>
        <dbReference type="ARBA" id="ARBA00022771"/>
    </source>
</evidence>
<protein>
    <recommendedName>
        <fullName evidence="2">RING-type E3 ubiquitin transferase</fullName>
        <ecNumber evidence="2">2.3.2.27</ecNumber>
    </recommendedName>
</protein>
<dbReference type="SMART" id="SM00184">
    <property type="entry name" value="RING"/>
    <property type="match status" value="3"/>
</dbReference>
<gene>
    <name evidence="9" type="ORF">Tci_066106</name>
</gene>
<dbReference type="EMBL" id="BKCJ010011004">
    <property type="protein sequence ID" value="GEU94128.1"/>
    <property type="molecule type" value="Genomic_DNA"/>
</dbReference>
<evidence type="ECO:0000313" key="9">
    <source>
        <dbReference type="EMBL" id="GEU94128.1"/>
    </source>
</evidence>
<name>A0A6L2P6Q7_TANCI</name>
<dbReference type="EC" id="2.3.2.27" evidence="2"/>
<dbReference type="InterPro" id="IPR013083">
    <property type="entry name" value="Znf_RING/FYVE/PHD"/>
</dbReference>
<keyword evidence="3" id="KW-0479">Metal-binding</keyword>
<accession>A0A6L2P6Q7</accession>
<dbReference type="GO" id="GO:0061630">
    <property type="term" value="F:ubiquitin protein ligase activity"/>
    <property type="evidence" value="ECO:0007669"/>
    <property type="project" value="UniProtKB-EC"/>
</dbReference>
<dbReference type="GO" id="GO:0016567">
    <property type="term" value="P:protein ubiquitination"/>
    <property type="evidence" value="ECO:0007669"/>
    <property type="project" value="TreeGrafter"/>
</dbReference>
<keyword evidence="5" id="KW-0862">Zinc</keyword>
<comment type="caution">
    <text evidence="9">The sequence shown here is derived from an EMBL/GenBank/DDBJ whole genome shotgun (WGS) entry which is preliminary data.</text>
</comment>
<evidence type="ECO:0000256" key="1">
    <source>
        <dbReference type="ARBA" id="ARBA00000900"/>
    </source>
</evidence>
<dbReference type="Gene3D" id="3.30.40.10">
    <property type="entry name" value="Zinc/RING finger domain, C3HC4 (zinc finger)"/>
    <property type="match status" value="3"/>
</dbReference>
<feature type="domain" description="RING-type" evidence="8">
    <location>
        <begin position="267"/>
        <end position="308"/>
    </location>
</feature>
<dbReference type="InterPro" id="IPR018957">
    <property type="entry name" value="Znf_C3HC4_RING-type"/>
</dbReference>
<proteinExistence type="predicted"/>
<dbReference type="SUPFAM" id="SSF57850">
    <property type="entry name" value="RING/U-box"/>
    <property type="match status" value="3"/>
</dbReference>
<dbReference type="GO" id="GO:0005737">
    <property type="term" value="C:cytoplasm"/>
    <property type="evidence" value="ECO:0007669"/>
    <property type="project" value="TreeGrafter"/>
</dbReference>
<dbReference type="AlphaFoldDB" id="A0A6L2P6Q7"/>
<feature type="region of interest" description="Disordered" evidence="7">
    <location>
        <begin position="1"/>
        <end position="31"/>
    </location>
</feature>
<evidence type="ECO:0000256" key="7">
    <source>
        <dbReference type="SAM" id="MobiDB-lite"/>
    </source>
</evidence>
<evidence type="ECO:0000256" key="5">
    <source>
        <dbReference type="ARBA" id="ARBA00022833"/>
    </source>
</evidence>
<sequence>MINLARHNPPAVSNASSRTTPTGSRRFRRVISDTESEGFDSVYGESDATYDAYDSDVSVEVHSFLGADSDTDIDPMHAGINQWSSDEEDEDDDGNTLGSLIARVQLQRSIASNGQSPEIETAIQIEGFDFVYGERDATYEAYDSDVSVEVHSFLGADSDTDIDLMHVGLNQWSSDDEDEDDDGNTIGSLIVRVQLQRSMKSNGQSPEIETVIRVRISERRHVDITNPFGITDDDQETSPFVGHSGDYLDARSFEELLERADHNGLACAICKDLLTVGNVVNWLLCLHLYHPSCIKLWLSNRNTRPLCQFEVPANDDTSFEERKGEEVLNVDGGRRRGAGRWLYMATPVVTLVGIGLALWLGNPRAIQGSGSVSSSGEKSNGGVCKEEDDKEEEICPSCCDEYQAHQMIRTLACRHSYHEVCIKNWLSRKKILVDTDIDLMHAGLNQWSSDDENEDDDGNTLDSLIARVQLQISMTSNGQSLEIETAIRVRISERRHVDKTNPFGIIDDDQATSPFVGHYGDYLDAKSFEELLERLAKADNSRRDPSPAALSFVNNLERIVVNSVDHNGLACAICKDLLTVRNVVNRLLCLHLYHPSCIKLWLDVSFEESKVEEVLNVDGGRGRGSGRWLYMAAPVVTLVGIGLEL</sequence>
<dbReference type="InterPro" id="IPR001841">
    <property type="entry name" value="Znf_RING"/>
</dbReference>
<dbReference type="PANTHER" id="PTHR15710:SF217">
    <property type="entry name" value="E3 UBIQUITIN-PROTEIN LIGASE RDUF2"/>
    <property type="match status" value="1"/>
</dbReference>
<dbReference type="Pfam" id="PF00097">
    <property type="entry name" value="zf-C3HC4"/>
    <property type="match status" value="1"/>
</dbReference>
<dbReference type="GO" id="GO:0008270">
    <property type="term" value="F:zinc ion binding"/>
    <property type="evidence" value="ECO:0007669"/>
    <property type="project" value="UniProtKB-KW"/>
</dbReference>